<proteinExistence type="predicted"/>
<evidence type="ECO:0000313" key="1">
    <source>
        <dbReference type="EMBL" id="KAK9984834.1"/>
    </source>
</evidence>
<accession>A0AAW2BFP5</accession>
<protein>
    <recommendedName>
        <fullName evidence="3">Isopenicillin N synthase-like Fe(2+) 2OG dioxygenase domain-containing protein</fullName>
    </recommendedName>
</protein>
<comment type="caution">
    <text evidence="1">The sequence shown here is derived from an EMBL/GenBank/DDBJ whole genome shotgun (WGS) entry which is preliminary data.</text>
</comment>
<dbReference type="Gene3D" id="2.60.120.330">
    <property type="entry name" value="B-lactam Antibiotic, Isopenicillin N Synthase, Chain"/>
    <property type="match status" value="1"/>
</dbReference>
<organism evidence="1 2">
    <name type="scientific">Lithocarpus litseifolius</name>
    <dbReference type="NCBI Taxonomy" id="425828"/>
    <lineage>
        <taxon>Eukaryota</taxon>
        <taxon>Viridiplantae</taxon>
        <taxon>Streptophyta</taxon>
        <taxon>Embryophyta</taxon>
        <taxon>Tracheophyta</taxon>
        <taxon>Spermatophyta</taxon>
        <taxon>Magnoliopsida</taxon>
        <taxon>eudicotyledons</taxon>
        <taxon>Gunneridae</taxon>
        <taxon>Pentapetalae</taxon>
        <taxon>rosids</taxon>
        <taxon>fabids</taxon>
        <taxon>Fagales</taxon>
        <taxon>Fagaceae</taxon>
        <taxon>Lithocarpus</taxon>
    </lineage>
</organism>
<dbReference type="Proteomes" id="UP001459277">
    <property type="component" value="Unassembled WGS sequence"/>
</dbReference>
<dbReference type="AlphaFoldDB" id="A0AAW2BFP5"/>
<evidence type="ECO:0000313" key="2">
    <source>
        <dbReference type="Proteomes" id="UP001459277"/>
    </source>
</evidence>
<dbReference type="EMBL" id="JAZDWU010000012">
    <property type="protein sequence ID" value="KAK9984834.1"/>
    <property type="molecule type" value="Genomic_DNA"/>
</dbReference>
<dbReference type="SUPFAM" id="SSF51197">
    <property type="entry name" value="Clavaminate synthase-like"/>
    <property type="match status" value="1"/>
</dbReference>
<gene>
    <name evidence="1" type="ORF">SO802_034359</name>
</gene>
<name>A0AAW2BFP5_9ROSI</name>
<reference evidence="1 2" key="1">
    <citation type="submission" date="2024-01" db="EMBL/GenBank/DDBJ databases">
        <title>A telomere-to-telomere, gap-free genome of sweet tea (Lithocarpus litseifolius).</title>
        <authorList>
            <person name="Zhou J."/>
        </authorList>
    </citation>
    <scope>NUCLEOTIDE SEQUENCE [LARGE SCALE GENOMIC DNA]</scope>
    <source>
        <strain evidence="1">Zhou-2022a</strain>
        <tissue evidence="1">Leaf</tissue>
    </source>
</reference>
<keyword evidence="2" id="KW-1185">Reference proteome</keyword>
<evidence type="ECO:0008006" key="3">
    <source>
        <dbReference type="Google" id="ProtNLM"/>
    </source>
</evidence>
<dbReference type="InterPro" id="IPR027443">
    <property type="entry name" value="IPNS-like_sf"/>
</dbReference>
<sequence length="194" mass="22133">MTSIKRKEMGRSVRVFALWRWVSGRASAMRDIYGEITNSKKSPIKVGIQLVLLKKEICLSKRIAILVVDFVLVKNCRSELPHLNKSSSTYAEKPKSIFFVDRFLLFRLLELENINFKASINEEAPENNPAYATIYVGNLAHEAWTNGRLKSVVHRVVVNKEKQRLFRKPGDVLAAAENYIEEHGTKRSKGSLES</sequence>